<evidence type="ECO:0000256" key="3">
    <source>
        <dbReference type="SAM" id="Phobius"/>
    </source>
</evidence>
<evidence type="ECO:0000256" key="1">
    <source>
        <dbReference type="ARBA" id="ARBA00022729"/>
    </source>
</evidence>
<dbReference type="Gene3D" id="2.60.40.1240">
    <property type="match status" value="1"/>
</dbReference>
<evidence type="ECO:0008006" key="6">
    <source>
        <dbReference type="Google" id="ProtNLM"/>
    </source>
</evidence>
<feature type="region of interest" description="Disordered" evidence="2">
    <location>
        <begin position="31"/>
        <end position="56"/>
    </location>
</feature>
<feature type="transmembrane region" description="Helical" evidence="3">
    <location>
        <begin position="61"/>
        <end position="78"/>
    </location>
</feature>
<gene>
    <name evidence="4" type="ORF">EDC37_1142</name>
</gene>
<protein>
    <recommendedName>
        <fullName evidence="6">Zinc ribbon protein</fullName>
    </recommendedName>
</protein>
<organism evidence="4 5">
    <name type="scientific">Pectinatus cerevisiiphilus</name>
    <dbReference type="NCBI Taxonomy" id="86956"/>
    <lineage>
        <taxon>Bacteria</taxon>
        <taxon>Bacillati</taxon>
        <taxon>Bacillota</taxon>
        <taxon>Negativicutes</taxon>
        <taxon>Selenomonadales</taxon>
        <taxon>Selenomonadaceae</taxon>
        <taxon>Pectinatus</taxon>
    </lineage>
</organism>
<keyword evidence="3" id="KW-0812">Transmembrane</keyword>
<dbReference type="InterPro" id="IPR029050">
    <property type="entry name" value="Immunoprotect_excell_Ig-like"/>
</dbReference>
<dbReference type="AlphaFoldDB" id="A0A4R3K4L2"/>
<dbReference type="RefSeq" id="WP_132550609.1">
    <property type="nucleotide sequence ID" value="NZ_SMAA01000014.1"/>
</dbReference>
<keyword evidence="3" id="KW-1133">Transmembrane helix</keyword>
<evidence type="ECO:0000256" key="2">
    <source>
        <dbReference type="SAM" id="MobiDB-lite"/>
    </source>
</evidence>
<evidence type="ECO:0000313" key="4">
    <source>
        <dbReference type="EMBL" id="TCS77601.1"/>
    </source>
</evidence>
<feature type="compositionally biased region" description="Basic and acidic residues" evidence="2">
    <location>
        <begin position="93"/>
        <end position="105"/>
    </location>
</feature>
<proteinExistence type="predicted"/>
<keyword evidence="3" id="KW-0472">Membrane</keyword>
<comment type="caution">
    <text evidence="4">The sequence shown here is derived from an EMBL/GenBank/DDBJ whole genome shotgun (WGS) entry which is preliminary data.</text>
</comment>
<dbReference type="Proteomes" id="UP000295188">
    <property type="component" value="Unassembled WGS sequence"/>
</dbReference>
<name>A0A4R3K4L2_9FIRM</name>
<evidence type="ECO:0000313" key="5">
    <source>
        <dbReference type="Proteomes" id="UP000295188"/>
    </source>
</evidence>
<sequence>MNCPKCNSVLEKKSKFCPECGFDLTNVTFEDNIPNNSTDSSSSPSTPTTSSTTSTGTPRKTLYIIGIVIFVAFLFLLYGPGSSTKHNSTTSDFEPKTHVTEKKPPADSSDPVSLNTPFSKPGIAEITIKGTEFTDKVIPTNPSGYYSYYQADEGKVYFVINATLKNLKKEKEDMDKLVRIDAVYSDGYKYHCMLLRDRNGRLDGLYEFIDPLQPENVKIAVQLPAEAATNTLPIKVVFDFSTQKNVFTFR</sequence>
<reference evidence="4 5" key="1">
    <citation type="submission" date="2019-03" db="EMBL/GenBank/DDBJ databases">
        <title>Genomic Encyclopedia of Type Strains, Phase IV (KMG-IV): sequencing the most valuable type-strain genomes for metagenomic binning, comparative biology and taxonomic classification.</title>
        <authorList>
            <person name="Goeker M."/>
        </authorList>
    </citation>
    <scope>NUCLEOTIDE SEQUENCE [LARGE SCALE GENOMIC DNA]</scope>
    <source>
        <strain evidence="4 5">DSM 20467</strain>
    </source>
</reference>
<feature type="compositionally biased region" description="Low complexity" evidence="2">
    <location>
        <begin position="37"/>
        <end position="56"/>
    </location>
</feature>
<dbReference type="OrthoDB" id="1902950at2"/>
<keyword evidence="1" id="KW-0732">Signal</keyword>
<keyword evidence="5" id="KW-1185">Reference proteome</keyword>
<dbReference type="EMBL" id="SMAA01000014">
    <property type="protein sequence ID" value="TCS77601.1"/>
    <property type="molecule type" value="Genomic_DNA"/>
</dbReference>
<feature type="region of interest" description="Disordered" evidence="2">
    <location>
        <begin position="86"/>
        <end position="114"/>
    </location>
</feature>
<accession>A0A4R3K4L2</accession>